<accession>A0A8S5R4Z8</accession>
<evidence type="ECO:0000313" key="1">
    <source>
        <dbReference type="EMBL" id="DAE26153.1"/>
    </source>
</evidence>
<name>A0A8S5R4Z8_9CAUD</name>
<dbReference type="EMBL" id="BK015810">
    <property type="protein sequence ID" value="DAE26153.1"/>
    <property type="molecule type" value="Genomic_DNA"/>
</dbReference>
<dbReference type="SUPFAM" id="SSF57889">
    <property type="entry name" value="Cysteine-rich domain"/>
    <property type="match status" value="1"/>
</dbReference>
<reference evidence="1" key="1">
    <citation type="journal article" date="2021" name="Proc. Natl. Acad. Sci. U.S.A.">
        <title>A Catalog of Tens of Thousands of Viruses from Human Metagenomes Reveals Hidden Associations with Chronic Diseases.</title>
        <authorList>
            <person name="Tisza M.J."/>
            <person name="Buck C.B."/>
        </authorList>
    </citation>
    <scope>NUCLEOTIDE SEQUENCE</scope>
    <source>
        <strain evidence="1">CtxlX31</strain>
    </source>
</reference>
<proteinExistence type="predicted"/>
<organism evidence="1">
    <name type="scientific">Myoviridae sp. ctxlX31</name>
    <dbReference type="NCBI Taxonomy" id="2827293"/>
    <lineage>
        <taxon>Viruses</taxon>
        <taxon>Duplodnaviria</taxon>
        <taxon>Heunggongvirae</taxon>
        <taxon>Uroviricota</taxon>
        <taxon>Caudoviricetes</taxon>
    </lineage>
</organism>
<dbReference type="InterPro" id="IPR046349">
    <property type="entry name" value="C1-like_sf"/>
</dbReference>
<protein>
    <submittedName>
        <fullName evidence="1">Transcription initiation factor IIE, alpha FINGER, Transcription</fullName>
    </submittedName>
</protein>
<sequence>MKETINNDAYLNRCNCPVCNKRLFRGSEDRIFYCENCGTQLHQRAFTREEIKEAIFQHEMDEYED</sequence>